<evidence type="ECO:0000256" key="1">
    <source>
        <dbReference type="ARBA" id="ARBA00023157"/>
    </source>
</evidence>
<dbReference type="GO" id="GO:0006508">
    <property type="term" value="P:proteolysis"/>
    <property type="evidence" value="ECO:0007669"/>
    <property type="project" value="InterPro"/>
</dbReference>
<sequence>MPAGHCQGLDVTNIFLFLPCDSQLSVLPKKNLKIWVRKDCGRPEPSARIMGGSDAQPGTWPWQVSLHQGGGHICGGSLIAPSWVLSAAHCFVT</sequence>
<organism evidence="3 4">
    <name type="scientific">Eschrichtius robustus</name>
    <name type="common">California gray whale</name>
    <name type="synonym">Eschrichtius gibbosus</name>
    <dbReference type="NCBI Taxonomy" id="9764"/>
    <lineage>
        <taxon>Eukaryota</taxon>
        <taxon>Metazoa</taxon>
        <taxon>Chordata</taxon>
        <taxon>Craniata</taxon>
        <taxon>Vertebrata</taxon>
        <taxon>Euteleostomi</taxon>
        <taxon>Mammalia</taxon>
        <taxon>Eutheria</taxon>
        <taxon>Laurasiatheria</taxon>
        <taxon>Artiodactyla</taxon>
        <taxon>Whippomorpha</taxon>
        <taxon>Cetacea</taxon>
        <taxon>Mysticeti</taxon>
        <taxon>Eschrichtiidae</taxon>
        <taxon>Eschrichtius</taxon>
    </lineage>
</organism>
<keyword evidence="1" id="KW-1015">Disulfide bond</keyword>
<dbReference type="SUPFAM" id="SSF50494">
    <property type="entry name" value="Trypsin-like serine proteases"/>
    <property type="match status" value="1"/>
</dbReference>
<gene>
    <name evidence="3" type="ORF">J1605_016514</name>
</gene>
<reference evidence="3 4" key="1">
    <citation type="submission" date="2022-11" db="EMBL/GenBank/DDBJ databases">
        <title>Whole genome sequence of Eschrichtius robustus ER-17-0199.</title>
        <authorList>
            <person name="Bruniche-Olsen A."/>
            <person name="Black A.N."/>
            <person name="Fields C.J."/>
            <person name="Walden K."/>
            <person name="Dewoody J.A."/>
        </authorList>
    </citation>
    <scope>NUCLEOTIDE SEQUENCE [LARGE SCALE GENOMIC DNA]</scope>
    <source>
        <strain evidence="3">ER-17-0199</strain>
        <tissue evidence="3">Blubber</tissue>
    </source>
</reference>
<dbReference type="PANTHER" id="PTHR24252:SF7">
    <property type="entry name" value="HYALIN"/>
    <property type="match status" value="1"/>
</dbReference>
<dbReference type="InterPro" id="IPR018114">
    <property type="entry name" value="TRYPSIN_HIS"/>
</dbReference>
<protein>
    <recommendedName>
        <fullName evidence="2">Peptidase S1 domain-containing protein</fullName>
    </recommendedName>
</protein>
<name>A0AB34I6Q6_ESCRO</name>
<accession>A0AB34I6Q6</accession>
<dbReference type="InterPro" id="IPR043504">
    <property type="entry name" value="Peptidase_S1_PA_chymotrypsin"/>
</dbReference>
<dbReference type="InterPro" id="IPR001254">
    <property type="entry name" value="Trypsin_dom"/>
</dbReference>
<keyword evidence="4" id="KW-1185">Reference proteome</keyword>
<dbReference type="EMBL" id="JAIQCJ010000020">
    <property type="protein sequence ID" value="KAJ8798711.1"/>
    <property type="molecule type" value="Genomic_DNA"/>
</dbReference>
<dbReference type="AlphaFoldDB" id="A0AB34I6Q6"/>
<dbReference type="PROSITE" id="PS00134">
    <property type="entry name" value="TRYPSIN_HIS"/>
    <property type="match status" value="1"/>
</dbReference>
<dbReference type="Gene3D" id="2.40.10.10">
    <property type="entry name" value="Trypsin-like serine proteases"/>
    <property type="match status" value="1"/>
</dbReference>
<comment type="caution">
    <text evidence="3">The sequence shown here is derived from an EMBL/GenBank/DDBJ whole genome shotgun (WGS) entry which is preliminary data.</text>
</comment>
<evidence type="ECO:0000313" key="4">
    <source>
        <dbReference type="Proteomes" id="UP001159641"/>
    </source>
</evidence>
<evidence type="ECO:0000313" key="3">
    <source>
        <dbReference type="EMBL" id="KAJ8798711.1"/>
    </source>
</evidence>
<dbReference type="InterPro" id="IPR009003">
    <property type="entry name" value="Peptidase_S1_PA"/>
</dbReference>
<dbReference type="GO" id="GO:0004252">
    <property type="term" value="F:serine-type endopeptidase activity"/>
    <property type="evidence" value="ECO:0007669"/>
    <property type="project" value="InterPro"/>
</dbReference>
<dbReference type="PROSITE" id="PS50240">
    <property type="entry name" value="TRYPSIN_DOM"/>
    <property type="match status" value="1"/>
</dbReference>
<dbReference type="PANTHER" id="PTHR24252">
    <property type="entry name" value="ACROSIN-RELATED"/>
    <property type="match status" value="1"/>
</dbReference>
<evidence type="ECO:0000259" key="2">
    <source>
        <dbReference type="PROSITE" id="PS50240"/>
    </source>
</evidence>
<feature type="domain" description="Peptidase S1" evidence="2">
    <location>
        <begin position="49"/>
        <end position="93"/>
    </location>
</feature>
<proteinExistence type="predicted"/>
<dbReference type="Pfam" id="PF00089">
    <property type="entry name" value="Trypsin"/>
    <property type="match status" value="1"/>
</dbReference>
<dbReference type="Proteomes" id="UP001159641">
    <property type="component" value="Unassembled WGS sequence"/>
</dbReference>